<dbReference type="PROSITE" id="PS01208">
    <property type="entry name" value="VWFC_1"/>
    <property type="match status" value="1"/>
</dbReference>
<evidence type="ECO:0000256" key="2">
    <source>
        <dbReference type="ARBA" id="ARBA00022525"/>
    </source>
</evidence>
<dbReference type="Pfam" id="PF00093">
    <property type="entry name" value="VWC"/>
    <property type="match status" value="1"/>
</dbReference>
<keyword evidence="4" id="KW-0325">Glycoprotein</keyword>
<dbReference type="InterPro" id="IPR001007">
    <property type="entry name" value="VWF_dom"/>
</dbReference>
<dbReference type="Gene3D" id="2.10.70.10">
    <property type="entry name" value="Complement Module, domain 1"/>
    <property type="match status" value="1"/>
</dbReference>
<sequence length="596" mass="63597">MHLLGIFELTWLFSFPPSFPCNPGFPKTSLAPSPILQSLQHPPTLLRLSPDSVAPAVPPRGSAPSRAPAPHMALGTPPPSRLLPTLPVLPPAASPTPSFPPPSPSLGAPILLKTTKPSRMESPLPPLLLREEMTTLLPTSPSAPGVSSTALPSACWRGGTFHKNGSHWVEPGCLNCSCEGGQVLCGAVMCEVACSHPVPPMEGECCPSCTGCFYYGTARTEGDVFSLSEENCTICVCLGGNVSCISPECAPTPCPSSLQTDCCPCQPGRFCAPPIFIFAITVGNMRPHTLPQQGEVECSFTPCPTLDCPRDDWLLAPGQCCFTCRKAAPMTGCFVDDNGVEFPIGQIWSPGDPCELCICQADGSVSCKRTECLETCPHPIRIPGQCCPDCSAGCTYAGRVFYNNETFPSVLDPCLSCICFGSVACSPVDCVVFCTYPFHPEGECCPVCHDCNYKGRKVVNGHVFVPEGEPCIHCTCQVSCEALGGRGSLGWFAAAVQKGYTSTPTLFSCSSHCSLLVLLLLAGLGIKFGGVERLGSIKEIRWHLARQQPRKRINECSLSRTSKLESIVLPSWGKGFFFLSLLSPPHSLARSIHLPF</sequence>
<reference evidence="8 9" key="1">
    <citation type="journal article" date="2019" name="Proc. Natl. Acad. Sci. U.S.A.">
        <title>Regulatory changes in pterin and carotenoid genes underlie balanced color polymorphisms in the wall lizard.</title>
        <authorList>
            <person name="Andrade P."/>
            <person name="Pinho C."/>
            <person name="Perez I de Lanuza G."/>
            <person name="Afonso S."/>
            <person name="Brejcha J."/>
            <person name="Rubin C.J."/>
            <person name="Wallerman O."/>
            <person name="Pereira P."/>
            <person name="Sabatino S.J."/>
            <person name="Bellati A."/>
            <person name="Pellitteri-Rosa D."/>
            <person name="Bosakova Z."/>
            <person name="Bunikis I."/>
            <person name="Carretero M.A."/>
            <person name="Feiner N."/>
            <person name="Marsik P."/>
            <person name="Pauperio F."/>
            <person name="Salvi D."/>
            <person name="Soler L."/>
            <person name="While G.M."/>
            <person name="Uller T."/>
            <person name="Font E."/>
            <person name="Andersson L."/>
            <person name="Carneiro M."/>
        </authorList>
    </citation>
    <scope>NUCLEOTIDE SEQUENCE</scope>
</reference>
<dbReference type="SMART" id="SM00214">
    <property type="entry name" value="VWC"/>
    <property type="match status" value="4"/>
</dbReference>
<dbReference type="Ensembl" id="ENSPMRT00000003003.1">
    <property type="protein sequence ID" value="ENSPMRP00000002800.1"/>
    <property type="gene ID" value="ENSPMRG00000001978.1"/>
</dbReference>
<feature type="domain" description="VWFC" evidence="7">
    <location>
        <begin position="392"/>
        <end position="449"/>
    </location>
</feature>
<feature type="domain" description="VWFC" evidence="7">
    <location>
        <begin position="331"/>
        <end position="391"/>
    </location>
</feature>
<dbReference type="PANTHER" id="PTHR47333">
    <property type="entry name" value="VON WILLEBRAND FACTOR C AND EGF DOMAIN-CONTAINING PROTEIN"/>
    <property type="match status" value="1"/>
</dbReference>
<dbReference type="Pfam" id="PF23334">
    <property type="entry name" value="VWC2L_2nd"/>
    <property type="match status" value="1"/>
</dbReference>
<evidence type="ECO:0000313" key="8">
    <source>
        <dbReference type="Ensembl" id="ENSPMRP00000002800.1"/>
    </source>
</evidence>
<keyword evidence="3 6" id="KW-0732">Signal</keyword>
<dbReference type="PROSITE" id="PS50184">
    <property type="entry name" value="VWFC_2"/>
    <property type="match status" value="3"/>
</dbReference>
<evidence type="ECO:0000313" key="9">
    <source>
        <dbReference type="Proteomes" id="UP000472272"/>
    </source>
</evidence>
<dbReference type="GO" id="GO:0098586">
    <property type="term" value="P:cellular response to virus"/>
    <property type="evidence" value="ECO:0007669"/>
    <property type="project" value="TreeGrafter"/>
</dbReference>
<evidence type="ECO:0000256" key="3">
    <source>
        <dbReference type="ARBA" id="ARBA00022729"/>
    </source>
</evidence>
<evidence type="ECO:0000256" key="6">
    <source>
        <dbReference type="SAM" id="SignalP"/>
    </source>
</evidence>
<dbReference type="PANTHER" id="PTHR47333:SF1">
    <property type="entry name" value="VON WILLEBRAND FACTOR C AND EGF DOMAIN-CONTAINING PROTEIN"/>
    <property type="match status" value="1"/>
</dbReference>
<feature type="domain" description="VWFC" evidence="7">
    <location>
        <begin position="153"/>
        <end position="210"/>
    </location>
</feature>
<feature type="compositionally biased region" description="Low complexity" evidence="5">
    <location>
        <begin position="52"/>
        <end position="70"/>
    </location>
</feature>
<dbReference type="GO" id="GO:0005576">
    <property type="term" value="C:extracellular region"/>
    <property type="evidence" value="ECO:0007669"/>
    <property type="project" value="UniProtKB-SubCell"/>
</dbReference>
<reference evidence="8" key="2">
    <citation type="submission" date="2025-08" db="UniProtKB">
        <authorList>
            <consortium name="Ensembl"/>
        </authorList>
    </citation>
    <scope>IDENTIFICATION</scope>
</reference>
<dbReference type="Gene3D" id="6.20.200.20">
    <property type="match status" value="3"/>
</dbReference>
<dbReference type="AlphaFoldDB" id="A0A670HU81"/>
<comment type="subcellular location">
    <subcellularLocation>
        <location evidence="1">Secreted</location>
    </subcellularLocation>
</comment>
<organism evidence="8 9">
    <name type="scientific">Podarcis muralis</name>
    <name type="common">Wall lizard</name>
    <name type="synonym">Lacerta muralis</name>
    <dbReference type="NCBI Taxonomy" id="64176"/>
    <lineage>
        <taxon>Eukaryota</taxon>
        <taxon>Metazoa</taxon>
        <taxon>Chordata</taxon>
        <taxon>Craniata</taxon>
        <taxon>Vertebrata</taxon>
        <taxon>Euteleostomi</taxon>
        <taxon>Lepidosauria</taxon>
        <taxon>Squamata</taxon>
        <taxon>Bifurcata</taxon>
        <taxon>Unidentata</taxon>
        <taxon>Episquamata</taxon>
        <taxon>Laterata</taxon>
        <taxon>Lacertibaenia</taxon>
        <taxon>Lacertidae</taxon>
        <taxon>Podarcis</taxon>
    </lineage>
</organism>
<dbReference type="GeneTree" id="ENSGT00940000161089"/>
<evidence type="ECO:0000256" key="4">
    <source>
        <dbReference type="ARBA" id="ARBA00023180"/>
    </source>
</evidence>
<reference evidence="8" key="3">
    <citation type="submission" date="2025-09" db="UniProtKB">
        <authorList>
            <consortium name="Ensembl"/>
        </authorList>
    </citation>
    <scope>IDENTIFICATION</scope>
</reference>
<accession>A0A670HU81</accession>
<gene>
    <name evidence="8" type="primary">VWCE</name>
</gene>
<evidence type="ECO:0000259" key="7">
    <source>
        <dbReference type="PROSITE" id="PS50184"/>
    </source>
</evidence>
<name>A0A670HU81_PODMU</name>
<feature type="chain" id="PRO_5025538382" evidence="6">
    <location>
        <begin position="21"/>
        <end position="596"/>
    </location>
</feature>
<keyword evidence="2" id="KW-0964">Secreted</keyword>
<feature type="compositionally biased region" description="Pro residues" evidence="5">
    <location>
        <begin position="76"/>
        <end position="104"/>
    </location>
</feature>
<feature type="signal peptide" evidence="6">
    <location>
        <begin position="1"/>
        <end position="20"/>
    </location>
</feature>
<evidence type="ECO:0000256" key="5">
    <source>
        <dbReference type="SAM" id="MobiDB-lite"/>
    </source>
</evidence>
<keyword evidence="9" id="KW-1185">Reference proteome</keyword>
<dbReference type="InterPro" id="IPR052080">
    <property type="entry name" value="vWF_C/EGF_Fibrillin"/>
</dbReference>
<protein>
    <submittedName>
        <fullName evidence="8">von Willebrand factor C and EGF domains</fullName>
    </submittedName>
</protein>
<dbReference type="Proteomes" id="UP000472272">
    <property type="component" value="Chromosome 1"/>
</dbReference>
<feature type="region of interest" description="Disordered" evidence="5">
    <location>
        <begin position="48"/>
        <end position="110"/>
    </location>
</feature>
<evidence type="ECO:0000256" key="1">
    <source>
        <dbReference type="ARBA" id="ARBA00004613"/>
    </source>
</evidence>
<dbReference type="GO" id="GO:0005737">
    <property type="term" value="C:cytoplasm"/>
    <property type="evidence" value="ECO:0007669"/>
    <property type="project" value="TreeGrafter"/>
</dbReference>
<dbReference type="SUPFAM" id="SSF57603">
    <property type="entry name" value="FnI-like domain"/>
    <property type="match status" value="4"/>
</dbReference>
<proteinExistence type="predicted"/>